<dbReference type="InterPro" id="IPR038332">
    <property type="entry name" value="PPE_sf"/>
</dbReference>
<gene>
    <name evidence="4" type="ORF">DFR71_3802</name>
</gene>
<accession>A0A4R1FSD0</accession>
<dbReference type="Gene3D" id="1.20.1260.20">
    <property type="entry name" value="PPE superfamily"/>
    <property type="match status" value="1"/>
</dbReference>
<dbReference type="InterPro" id="IPR000030">
    <property type="entry name" value="PPE_dom"/>
</dbReference>
<comment type="caution">
    <text evidence="4">The sequence shown here is derived from an EMBL/GenBank/DDBJ whole genome shotgun (WGS) entry which is preliminary data.</text>
</comment>
<reference evidence="4 5" key="1">
    <citation type="submission" date="2019-03" db="EMBL/GenBank/DDBJ databases">
        <title>Genomic Encyclopedia of Type Strains, Phase IV (KMG-IV): sequencing the most valuable type-strain genomes for metagenomic binning, comparative biology and taxonomic classification.</title>
        <authorList>
            <person name="Goeker M."/>
        </authorList>
    </citation>
    <scope>NUCLEOTIDE SEQUENCE [LARGE SCALE GENOMIC DNA]</scope>
    <source>
        <strain evidence="4 5">DSM 44684</strain>
    </source>
</reference>
<dbReference type="RefSeq" id="WP_067447260.1">
    <property type="nucleotide sequence ID" value="NZ_SMFR01000002.1"/>
</dbReference>
<evidence type="ECO:0000256" key="1">
    <source>
        <dbReference type="ARBA" id="ARBA00010652"/>
    </source>
</evidence>
<organism evidence="4 5">
    <name type="scientific">Nocardia alba</name>
    <dbReference type="NCBI Taxonomy" id="225051"/>
    <lineage>
        <taxon>Bacteria</taxon>
        <taxon>Bacillati</taxon>
        <taxon>Actinomycetota</taxon>
        <taxon>Actinomycetes</taxon>
        <taxon>Mycobacteriales</taxon>
        <taxon>Nocardiaceae</taxon>
        <taxon>Nocardia</taxon>
    </lineage>
</organism>
<dbReference type="Pfam" id="PF00823">
    <property type="entry name" value="PPE"/>
    <property type="match status" value="1"/>
</dbReference>
<evidence type="ECO:0000313" key="5">
    <source>
        <dbReference type="Proteomes" id="UP000294856"/>
    </source>
</evidence>
<dbReference type="EMBL" id="SMFR01000002">
    <property type="protein sequence ID" value="TCJ97753.1"/>
    <property type="molecule type" value="Genomic_DNA"/>
</dbReference>
<feature type="compositionally biased region" description="Low complexity" evidence="2">
    <location>
        <begin position="286"/>
        <end position="298"/>
    </location>
</feature>
<dbReference type="STRING" id="1210063.GCA_001612665_01459"/>
<evidence type="ECO:0000259" key="3">
    <source>
        <dbReference type="Pfam" id="PF00823"/>
    </source>
</evidence>
<comment type="similarity">
    <text evidence="1">Belongs to the mycobacterial PPE family.</text>
</comment>
<dbReference type="AlphaFoldDB" id="A0A4R1FSD0"/>
<evidence type="ECO:0000313" key="4">
    <source>
        <dbReference type="EMBL" id="TCJ97753.1"/>
    </source>
</evidence>
<dbReference type="OrthoDB" id="4536068at2"/>
<feature type="domain" description="PPE" evidence="3">
    <location>
        <begin position="13"/>
        <end position="176"/>
    </location>
</feature>
<dbReference type="SUPFAM" id="SSF140459">
    <property type="entry name" value="PE/PPE dimer-like"/>
    <property type="match status" value="1"/>
</dbReference>
<name>A0A4R1FSD0_9NOCA</name>
<keyword evidence="5" id="KW-1185">Reference proteome</keyword>
<dbReference type="Proteomes" id="UP000294856">
    <property type="component" value="Unassembled WGS sequence"/>
</dbReference>
<feature type="region of interest" description="Disordered" evidence="2">
    <location>
        <begin position="273"/>
        <end position="303"/>
    </location>
</feature>
<evidence type="ECO:0000256" key="2">
    <source>
        <dbReference type="SAM" id="MobiDB-lite"/>
    </source>
</evidence>
<protein>
    <submittedName>
        <fullName evidence="4">PPE family protein</fullName>
    </submittedName>
</protein>
<proteinExistence type="inferred from homology"/>
<sequence length="342" mass="34041">MLEPPQAGFTGTMWNAVAPQQLATELSTGPGPGPMAEAGVAYSTLALGLAGAGTEYRALLTMIGTAWASESNADGLAQLALLADWFDDITAAATENAAVAAEQAVSYEIAHLAMPHLGELTAAIDAAKELVNGTLLGAPLAGMLDQAEHQVDELGDLAARVMATYESASTQLATPWEQDPAPMVSAAAALLAEQAFARPSDLPQTPEPMTATVAPETLTGSVPTIDLSNLHLPAPTPTTVVGAETLVMTPVVSSTAPIATTVAPQLSSAVSGASAAPPLVAPPTTPAGTSSSTPFASGQRASAAEPEESANYIVVEAGFATAPAVLGGVRAEAGPSDGAGAA</sequence>